<proteinExistence type="predicted"/>
<reference evidence="1 2" key="1">
    <citation type="journal article" date="2019" name="PLoS Biol.">
        <title>Sex chromosomes control vertical transmission of feminizing Wolbachia symbionts in an isopod.</title>
        <authorList>
            <person name="Becking T."/>
            <person name="Chebbi M.A."/>
            <person name="Giraud I."/>
            <person name="Moumen B."/>
            <person name="Laverre T."/>
            <person name="Caubet Y."/>
            <person name="Peccoud J."/>
            <person name="Gilbert C."/>
            <person name="Cordaux R."/>
        </authorList>
    </citation>
    <scope>NUCLEOTIDE SEQUENCE [LARGE SCALE GENOMIC DNA]</scope>
    <source>
        <strain evidence="1">ANa2</strain>
        <tissue evidence="1">Whole body excluding digestive tract and cuticle</tissue>
    </source>
</reference>
<name>A0A5N5SMQ6_9CRUS</name>
<sequence>MASEFEPTFRMKEKRKKICMRSSGNFVWKEVTYNYLNINLERQKLNICICNLNMFCLSRNIAPRSTKIFLKANRSECGILEILPYNESIVKIWISKKSEITNNAETNIFSSGRKIESLYLY</sequence>
<comment type="caution">
    <text evidence="1">The sequence shown here is derived from an EMBL/GenBank/DDBJ whole genome shotgun (WGS) entry which is preliminary data.</text>
</comment>
<accession>A0A5N5SMQ6</accession>
<evidence type="ECO:0000313" key="1">
    <source>
        <dbReference type="EMBL" id="KAB7495286.1"/>
    </source>
</evidence>
<dbReference type="Proteomes" id="UP000326759">
    <property type="component" value="Unassembled WGS sequence"/>
</dbReference>
<gene>
    <name evidence="1" type="ORF">Anas_11201</name>
</gene>
<evidence type="ECO:0000313" key="2">
    <source>
        <dbReference type="Proteomes" id="UP000326759"/>
    </source>
</evidence>
<keyword evidence="2" id="KW-1185">Reference proteome</keyword>
<organism evidence="1 2">
    <name type="scientific">Armadillidium nasatum</name>
    <dbReference type="NCBI Taxonomy" id="96803"/>
    <lineage>
        <taxon>Eukaryota</taxon>
        <taxon>Metazoa</taxon>
        <taxon>Ecdysozoa</taxon>
        <taxon>Arthropoda</taxon>
        <taxon>Crustacea</taxon>
        <taxon>Multicrustacea</taxon>
        <taxon>Malacostraca</taxon>
        <taxon>Eumalacostraca</taxon>
        <taxon>Peracarida</taxon>
        <taxon>Isopoda</taxon>
        <taxon>Oniscidea</taxon>
        <taxon>Crinocheta</taxon>
        <taxon>Armadillidiidae</taxon>
        <taxon>Armadillidium</taxon>
    </lineage>
</organism>
<protein>
    <submittedName>
        <fullName evidence="1">Uncharacterized protein</fullName>
    </submittedName>
</protein>
<dbReference type="EMBL" id="SEYY01022790">
    <property type="protein sequence ID" value="KAB7495286.1"/>
    <property type="molecule type" value="Genomic_DNA"/>
</dbReference>
<dbReference type="AlphaFoldDB" id="A0A5N5SMQ6"/>